<evidence type="ECO:0000256" key="2">
    <source>
        <dbReference type="ARBA" id="ARBA00008954"/>
    </source>
</evidence>
<dbReference type="CDD" id="cd00610">
    <property type="entry name" value="OAT_like"/>
    <property type="match status" value="1"/>
</dbReference>
<dbReference type="GO" id="GO:0030170">
    <property type="term" value="F:pyridoxal phosphate binding"/>
    <property type="evidence" value="ECO:0007669"/>
    <property type="project" value="InterPro"/>
</dbReference>
<dbReference type="GO" id="GO:0008483">
    <property type="term" value="F:transaminase activity"/>
    <property type="evidence" value="ECO:0007669"/>
    <property type="project" value="UniProtKB-KW"/>
</dbReference>
<dbReference type="Gene3D" id="3.40.640.10">
    <property type="entry name" value="Type I PLP-dependent aspartate aminotransferase-like (Major domain)"/>
    <property type="match status" value="1"/>
</dbReference>
<dbReference type="SUPFAM" id="SSF53383">
    <property type="entry name" value="PLP-dependent transferases"/>
    <property type="match status" value="1"/>
</dbReference>
<dbReference type="PANTHER" id="PTHR43094">
    <property type="entry name" value="AMINOTRANSFERASE"/>
    <property type="match status" value="1"/>
</dbReference>
<dbReference type="RefSeq" id="WP_321398795.1">
    <property type="nucleotide sequence ID" value="NZ_CP139487.1"/>
</dbReference>
<dbReference type="InterPro" id="IPR005814">
    <property type="entry name" value="Aminotrans_3"/>
</dbReference>
<evidence type="ECO:0000256" key="4">
    <source>
        <dbReference type="RuleBase" id="RU003560"/>
    </source>
</evidence>
<dbReference type="PROSITE" id="PS00600">
    <property type="entry name" value="AA_TRANSFER_CLASS_3"/>
    <property type="match status" value="1"/>
</dbReference>
<name>A0AAX4HU78_9BACT</name>
<protein>
    <submittedName>
        <fullName evidence="5">Aspartate aminotransferase family protein</fullName>
    </submittedName>
</protein>
<evidence type="ECO:0000256" key="3">
    <source>
        <dbReference type="ARBA" id="ARBA00022898"/>
    </source>
</evidence>
<gene>
    <name evidence="5" type="ORF">SOO65_07105</name>
</gene>
<dbReference type="AlphaFoldDB" id="A0AAX4HU78"/>
<keyword evidence="5" id="KW-0032">Aminotransferase</keyword>
<keyword evidence="3 4" id="KW-0663">Pyridoxal phosphate</keyword>
<reference evidence="5 6" key="1">
    <citation type="submission" date="2023-11" db="EMBL/GenBank/DDBJ databases">
        <title>Peredibacter starrii A3.12.</title>
        <authorList>
            <person name="Mitchell R.J."/>
        </authorList>
    </citation>
    <scope>NUCLEOTIDE SEQUENCE [LARGE SCALE GENOMIC DNA]</scope>
    <source>
        <strain evidence="5 6">A3.12</strain>
    </source>
</reference>
<keyword evidence="6" id="KW-1185">Reference proteome</keyword>
<organism evidence="5 6">
    <name type="scientific">Peredibacter starrii</name>
    <dbReference type="NCBI Taxonomy" id="28202"/>
    <lineage>
        <taxon>Bacteria</taxon>
        <taxon>Pseudomonadati</taxon>
        <taxon>Bdellovibrionota</taxon>
        <taxon>Bacteriovoracia</taxon>
        <taxon>Bacteriovoracales</taxon>
        <taxon>Bacteriovoracaceae</taxon>
        <taxon>Peredibacter</taxon>
    </lineage>
</organism>
<sequence length="382" mass="42948">MQINSREEKHFAKSEEAKPLRIKDAEGSYLISEEGKRYIDFSSGWCVGNLGWKHPQIDEAIRNFKGPTYIYPHFEYEPWFELASLLSEITPGKLTKCFRATGGTEAVEIALQAAMAHTGRQEFIAIDGAYHGNSIATQGLVGDSPFFNWKKLKPPLTEESLNDLEKLLKGKKVAAFIMEPVSMNLDVMIPKAAFMQGMQELCRKYGTLIIMDEVATGFGRTGKLFATEYFDIEPDIMCIAKALSAGAAPIGATLLNKEVGKSMQEENYPYSTYGWHPLSVAAAIASVRFFQKHWDELQVNIQFMNEYFQQRFSQMEFKKTPKMNIMGMAMHLDFGKSDYGEKVTERAFKKGLILAEGTTLFPALDIDFETAKAGLDILEKSL</sequence>
<comment type="cofactor">
    <cofactor evidence="1">
        <name>pyridoxal 5'-phosphate</name>
        <dbReference type="ChEBI" id="CHEBI:597326"/>
    </cofactor>
</comment>
<evidence type="ECO:0000313" key="6">
    <source>
        <dbReference type="Proteomes" id="UP001324634"/>
    </source>
</evidence>
<dbReference type="KEGG" id="psti:SOO65_07105"/>
<evidence type="ECO:0000256" key="1">
    <source>
        <dbReference type="ARBA" id="ARBA00001933"/>
    </source>
</evidence>
<evidence type="ECO:0000313" key="5">
    <source>
        <dbReference type="EMBL" id="WPU66510.1"/>
    </source>
</evidence>
<dbReference type="InterPro" id="IPR015422">
    <property type="entry name" value="PyrdxlP-dep_Trfase_small"/>
</dbReference>
<comment type="similarity">
    <text evidence="2 4">Belongs to the class-III pyridoxal-phosphate-dependent aminotransferase family.</text>
</comment>
<dbReference type="Proteomes" id="UP001324634">
    <property type="component" value="Chromosome"/>
</dbReference>
<dbReference type="Gene3D" id="3.90.1150.10">
    <property type="entry name" value="Aspartate Aminotransferase, domain 1"/>
    <property type="match status" value="1"/>
</dbReference>
<accession>A0AAX4HU78</accession>
<dbReference type="Pfam" id="PF00202">
    <property type="entry name" value="Aminotran_3"/>
    <property type="match status" value="1"/>
</dbReference>
<keyword evidence="5" id="KW-0808">Transferase</keyword>
<dbReference type="EMBL" id="CP139487">
    <property type="protein sequence ID" value="WPU66510.1"/>
    <property type="molecule type" value="Genomic_DNA"/>
</dbReference>
<dbReference type="PANTHER" id="PTHR43094:SF1">
    <property type="entry name" value="AMINOTRANSFERASE CLASS-III"/>
    <property type="match status" value="1"/>
</dbReference>
<dbReference type="InterPro" id="IPR015421">
    <property type="entry name" value="PyrdxlP-dep_Trfase_major"/>
</dbReference>
<dbReference type="InterPro" id="IPR049704">
    <property type="entry name" value="Aminotrans_3_PPA_site"/>
</dbReference>
<dbReference type="InterPro" id="IPR015424">
    <property type="entry name" value="PyrdxlP-dep_Trfase"/>
</dbReference>
<proteinExistence type="inferred from homology"/>